<proteinExistence type="predicted"/>
<dbReference type="InterPro" id="IPR029681">
    <property type="entry name" value="CCDC157"/>
</dbReference>
<dbReference type="AlphaFoldDB" id="A0A4D9DGC6"/>
<comment type="caution">
    <text evidence="2">The sequence shown here is derived from an EMBL/GenBank/DDBJ whole genome shotgun (WGS) entry which is preliminary data.</text>
</comment>
<dbReference type="CDD" id="cd00385">
    <property type="entry name" value="Isoprenoid_Biosyn_C1"/>
    <property type="match status" value="1"/>
</dbReference>
<evidence type="ECO:0000313" key="2">
    <source>
        <dbReference type="EMBL" id="TFJ95481.1"/>
    </source>
</evidence>
<protein>
    <submittedName>
        <fullName evidence="2">Argininosuccinate lyase</fullName>
    </submittedName>
</protein>
<dbReference type="Proteomes" id="UP000297703">
    <property type="component" value="Unassembled WGS sequence"/>
</dbReference>
<evidence type="ECO:0000313" key="3">
    <source>
        <dbReference type="Proteomes" id="UP000297703"/>
    </source>
</evidence>
<dbReference type="PANTHER" id="PTHR43696">
    <property type="entry name" value="COILED-COIL DOMAIN-CONTAINING PROTEIN 157"/>
    <property type="match status" value="1"/>
</dbReference>
<dbReference type="STRING" id="55544.A0A4D9DGC6"/>
<sequence length="307" mass="34574">MVPCDACASGQASLREVGKAIISICHSQNIPSSLGKFQEMVEETLGNKPLTTMDMSFWASEQSKDLSRINKHLGVLMQLINPLKAELEESEKQKDELRKQVEDFDKLLQKENETQERQRKEAEQYLEEKIKENLQITAKLEKDKEDLRTGAVVLEERISTLKEELLSQQATMRELELTKSTLLEEMRTKMDHKSQMTKLEDQVQLLTSQLENASHGLSGATTQLDKEKAKVESMLRHEEVRPWQEPDLLLPTLPESNSLLLSTRPSLAGPGPCCSIHTSPVIPSLLFCSAPSAAAQLCFHLRLMPGL</sequence>
<keyword evidence="2" id="KW-0456">Lyase</keyword>
<dbReference type="EMBL" id="QXTE01005847">
    <property type="protein sequence ID" value="TFJ95481.1"/>
    <property type="molecule type" value="Genomic_DNA"/>
</dbReference>
<organism evidence="2 3">
    <name type="scientific">Platysternon megacephalum</name>
    <name type="common">big-headed turtle</name>
    <dbReference type="NCBI Taxonomy" id="55544"/>
    <lineage>
        <taxon>Eukaryota</taxon>
        <taxon>Metazoa</taxon>
        <taxon>Chordata</taxon>
        <taxon>Craniata</taxon>
        <taxon>Vertebrata</taxon>
        <taxon>Euteleostomi</taxon>
        <taxon>Archelosauria</taxon>
        <taxon>Testudinata</taxon>
        <taxon>Testudines</taxon>
        <taxon>Cryptodira</taxon>
        <taxon>Durocryptodira</taxon>
        <taxon>Testudinoidea</taxon>
        <taxon>Platysternidae</taxon>
        <taxon>Platysternon</taxon>
    </lineage>
</organism>
<dbReference type="GO" id="GO:0016829">
    <property type="term" value="F:lyase activity"/>
    <property type="evidence" value="ECO:0007669"/>
    <property type="project" value="UniProtKB-KW"/>
</dbReference>
<gene>
    <name evidence="2" type="ORF">DR999_PMT22945</name>
</gene>
<keyword evidence="3" id="KW-1185">Reference proteome</keyword>
<reference evidence="2 3" key="2">
    <citation type="submission" date="2019-04" db="EMBL/GenBank/DDBJ databases">
        <title>The genome sequence of big-headed turtle.</title>
        <authorList>
            <person name="Gong S."/>
        </authorList>
    </citation>
    <scope>NUCLEOTIDE SEQUENCE [LARGE SCALE GENOMIC DNA]</scope>
    <source>
        <strain evidence="2">DO16091913</strain>
        <tissue evidence="2">Muscle</tissue>
    </source>
</reference>
<reference evidence="2 3" key="1">
    <citation type="submission" date="2019-04" db="EMBL/GenBank/DDBJ databases">
        <title>Draft genome of the big-headed turtle Platysternon megacephalum.</title>
        <authorList>
            <person name="Gong S."/>
        </authorList>
    </citation>
    <scope>NUCLEOTIDE SEQUENCE [LARGE SCALE GENOMIC DNA]</scope>
    <source>
        <strain evidence="2">DO16091913</strain>
        <tissue evidence="2">Muscle</tissue>
    </source>
</reference>
<dbReference type="OrthoDB" id="10051906at2759"/>
<name>A0A4D9DGC6_9SAUR</name>
<keyword evidence="1" id="KW-0175">Coiled coil</keyword>
<evidence type="ECO:0000256" key="1">
    <source>
        <dbReference type="SAM" id="Coils"/>
    </source>
</evidence>
<dbReference type="PANTHER" id="PTHR43696:SF9">
    <property type="entry name" value="COILED-COIL DOMAIN-CONTAINING PROTEIN 157"/>
    <property type="match status" value="1"/>
</dbReference>
<accession>A0A4D9DGC6</accession>
<feature type="coiled-coil region" evidence="1">
    <location>
        <begin position="80"/>
        <end position="216"/>
    </location>
</feature>